<sequence length="773" mass="84534">MTTIPVGRPRSRALADALRPGDRVLLAVQRDPSQEDPSLADLHPIATLARVTDKTDRGSRGVILVVEPTSRYRLISLLQTVPYWTARAELAEETSGGDEAQILATALRDHLRELAPGDSQLHELLRETRDPAVLADRVAAWMDTDDAKKTEVLLQLDVTARLRRVAELINEARAKAELRSKIDGEVRKELGKHQKEAMLRQQLRAIQKELGEGDDKDELREKLDAMELPEEVREVVDRELRRLDQVGPNQAEGNVIRTYLQWIADLPWTDRAPASSDIDAVAQKLEEDHYGLDDVKRRILEHMAVLKLSGASSNAARGTILCLVGPPGVGKTSLAQSVAAATGRPLQRVSLGGVRDEAEIRGHRRTYIGALPGRLIAAMRKAKVKNPVIVLDEIDKMGRGWQGDPEAALLEVLDPEQNKNFTDHYMELPFDLSEVLFIATANDLSTLSAPLRDRLEIIEVTGYTAEEKVQIAHRHLVPQQLVKAGMPEKSVLFADEILAAIVRDYTREAGVRQLAREIQKVARSVALDVARAKTDEHGEREAVTVTSEHLKKSLGKPRFLSDMAERGNAPGIAAGLAWTPVGGDILYIETTKMPGKGRLEITGQLGDVMKESARAALAYLRSRADEYGVDPEFLEKHDLHIHVPAGAIPKDGPSAGVTMFTALASLLTGRRVRSDVAMTGEATLRGRVLPIGGVKSKVLAAHRAGFKRVILPKLNERDIDDVPESVRGELEFVIAEEMREVLAAALEPDPVAVDAGPTTPSTPKGGGEGAVIA</sequence>
<dbReference type="Gene3D" id="3.40.50.300">
    <property type="entry name" value="P-loop containing nucleotide triphosphate hydrolases"/>
    <property type="match status" value="1"/>
</dbReference>
<evidence type="ECO:0000259" key="18">
    <source>
        <dbReference type="PROSITE" id="PS51787"/>
    </source>
</evidence>
<dbReference type="InterPro" id="IPR020568">
    <property type="entry name" value="Ribosomal_Su5_D2-typ_SF"/>
</dbReference>
<keyword evidence="7 10" id="KW-0067">ATP-binding</keyword>
<keyword evidence="5 10" id="KW-0378">Hydrolase</keyword>
<accession>A0A0F6YM34</accession>
<evidence type="ECO:0000256" key="8">
    <source>
        <dbReference type="ARBA" id="ARBA00023016"/>
    </source>
</evidence>
<dbReference type="SMART" id="SM00464">
    <property type="entry name" value="LON"/>
    <property type="match status" value="1"/>
</dbReference>
<dbReference type="GO" id="GO:0016887">
    <property type="term" value="F:ATP hydrolysis activity"/>
    <property type="evidence" value="ECO:0007669"/>
    <property type="project" value="UniProtKB-UniRule"/>
</dbReference>
<keyword evidence="6 10" id="KW-0720">Serine protease</keyword>
<dbReference type="InterPro" id="IPR004815">
    <property type="entry name" value="Lon_bac/euk-typ"/>
</dbReference>
<comment type="catalytic activity">
    <reaction evidence="9 10 11 14">
        <text>Hydrolysis of proteins in presence of ATP.</text>
        <dbReference type="EC" id="3.4.21.53"/>
    </reaction>
</comment>
<evidence type="ECO:0000256" key="7">
    <source>
        <dbReference type="ARBA" id="ARBA00022840"/>
    </source>
</evidence>
<dbReference type="GO" id="GO:0006515">
    <property type="term" value="P:protein quality control for misfolded or incompletely synthesized proteins"/>
    <property type="evidence" value="ECO:0007669"/>
    <property type="project" value="UniProtKB-UniRule"/>
</dbReference>
<dbReference type="KEGG" id="samy:DB32_007750"/>
<evidence type="ECO:0000256" key="3">
    <source>
        <dbReference type="ARBA" id="ARBA00022670"/>
    </source>
</evidence>
<dbReference type="EC" id="3.4.21.53" evidence="10 11"/>
<evidence type="ECO:0000256" key="10">
    <source>
        <dbReference type="HAMAP-Rule" id="MF_01973"/>
    </source>
</evidence>
<evidence type="ECO:0000256" key="14">
    <source>
        <dbReference type="PROSITE-ProRule" id="PRU01122"/>
    </source>
</evidence>
<dbReference type="GO" id="GO:0004176">
    <property type="term" value="F:ATP-dependent peptidase activity"/>
    <property type="evidence" value="ECO:0007669"/>
    <property type="project" value="UniProtKB-UniRule"/>
</dbReference>
<feature type="active site" evidence="10 12">
    <location>
        <position position="697"/>
    </location>
</feature>
<dbReference type="Pfam" id="PF05362">
    <property type="entry name" value="Lon_C"/>
    <property type="match status" value="1"/>
</dbReference>
<dbReference type="EMBL" id="CP011125">
    <property type="protein sequence ID" value="AKF10601.1"/>
    <property type="molecule type" value="Genomic_DNA"/>
</dbReference>
<dbReference type="InterPro" id="IPR014721">
    <property type="entry name" value="Ribsml_uS5_D2-typ_fold_subgr"/>
</dbReference>
<gene>
    <name evidence="10" type="primary">lon</name>
    <name evidence="19" type="ORF">DB32_007750</name>
</gene>
<dbReference type="GO" id="GO:0034605">
    <property type="term" value="P:cellular response to heat"/>
    <property type="evidence" value="ECO:0007669"/>
    <property type="project" value="UniProtKB-UniRule"/>
</dbReference>
<dbReference type="GO" id="GO:0005737">
    <property type="term" value="C:cytoplasm"/>
    <property type="evidence" value="ECO:0007669"/>
    <property type="project" value="UniProtKB-SubCell"/>
</dbReference>
<dbReference type="Pfam" id="PF22667">
    <property type="entry name" value="Lon_lid"/>
    <property type="match status" value="1"/>
</dbReference>
<dbReference type="Gene3D" id="1.20.5.5270">
    <property type="match status" value="1"/>
</dbReference>
<dbReference type="Gene3D" id="2.30.130.40">
    <property type="entry name" value="LON domain-like"/>
    <property type="match status" value="1"/>
</dbReference>
<name>A0A0F6YM34_9BACT</name>
<dbReference type="InterPro" id="IPR008268">
    <property type="entry name" value="Peptidase_S16_AS"/>
</dbReference>
<dbReference type="SUPFAM" id="SSF54211">
    <property type="entry name" value="Ribosomal protein S5 domain 2-like"/>
    <property type="match status" value="1"/>
</dbReference>
<dbReference type="Pfam" id="PF02190">
    <property type="entry name" value="LON_substr_bdg"/>
    <property type="match status" value="1"/>
</dbReference>
<evidence type="ECO:0000256" key="1">
    <source>
        <dbReference type="ARBA" id="ARBA00004496"/>
    </source>
</evidence>
<evidence type="ECO:0000256" key="15">
    <source>
        <dbReference type="RuleBase" id="RU000591"/>
    </source>
</evidence>
<dbReference type="GO" id="GO:0004252">
    <property type="term" value="F:serine-type endopeptidase activity"/>
    <property type="evidence" value="ECO:0007669"/>
    <property type="project" value="UniProtKB-UniRule"/>
</dbReference>
<comment type="subcellular location">
    <subcellularLocation>
        <location evidence="1 10 11">Cytoplasm</location>
    </subcellularLocation>
</comment>
<dbReference type="InterPro" id="IPR027543">
    <property type="entry name" value="Lon_bac"/>
</dbReference>
<dbReference type="FunFam" id="3.30.230.10:FF:000019">
    <property type="entry name" value="Lon protease homolog 2, peroxisomal"/>
    <property type="match status" value="1"/>
</dbReference>
<feature type="compositionally biased region" description="Gly residues" evidence="16">
    <location>
        <begin position="764"/>
        <end position="773"/>
    </location>
</feature>
<dbReference type="InterPro" id="IPR015947">
    <property type="entry name" value="PUA-like_sf"/>
</dbReference>
<keyword evidence="8 10" id="KW-0346">Stress response</keyword>
<dbReference type="SUPFAM" id="SSF52540">
    <property type="entry name" value="P-loop containing nucleoside triphosphate hydrolases"/>
    <property type="match status" value="1"/>
</dbReference>
<dbReference type="CDD" id="cd19500">
    <property type="entry name" value="RecA-like_Lon"/>
    <property type="match status" value="1"/>
</dbReference>
<dbReference type="PANTHER" id="PTHR10046">
    <property type="entry name" value="ATP DEPENDENT LON PROTEASE FAMILY MEMBER"/>
    <property type="match status" value="1"/>
</dbReference>
<feature type="binding site" evidence="10 13">
    <location>
        <begin position="325"/>
        <end position="332"/>
    </location>
    <ligand>
        <name>ATP</name>
        <dbReference type="ChEBI" id="CHEBI:30616"/>
    </ligand>
</feature>
<dbReference type="FunFam" id="1.20.5.5270:FF:000002">
    <property type="entry name" value="Lon protease homolog"/>
    <property type="match status" value="1"/>
</dbReference>
<dbReference type="AlphaFoldDB" id="A0A0F6YM34"/>
<dbReference type="Gene3D" id="1.20.58.1480">
    <property type="match status" value="1"/>
</dbReference>
<dbReference type="STRING" id="927083.DB32_007750"/>
<organism evidence="19 20">
    <name type="scientific">Sandaracinus amylolyticus</name>
    <dbReference type="NCBI Taxonomy" id="927083"/>
    <lineage>
        <taxon>Bacteria</taxon>
        <taxon>Pseudomonadati</taxon>
        <taxon>Myxococcota</taxon>
        <taxon>Polyangia</taxon>
        <taxon>Polyangiales</taxon>
        <taxon>Sandaracinaceae</taxon>
        <taxon>Sandaracinus</taxon>
    </lineage>
</organism>
<keyword evidence="2 10" id="KW-0963">Cytoplasm</keyword>
<comment type="subunit">
    <text evidence="10 11">Homohexamer. Organized in a ring with a central cavity.</text>
</comment>
<evidence type="ECO:0000256" key="16">
    <source>
        <dbReference type="SAM" id="MobiDB-lite"/>
    </source>
</evidence>
<keyword evidence="4 10" id="KW-0547">Nucleotide-binding</keyword>
<dbReference type="PROSITE" id="PS51786">
    <property type="entry name" value="LON_PROTEOLYTIC"/>
    <property type="match status" value="1"/>
</dbReference>
<dbReference type="InterPro" id="IPR003959">
    <property type="entry name" value="ATPase_AAA_core"/>
</dbReference>
<dbReference type="InterPro" id="IPR008269">
    <property type="entry name" value="Lon_proteolytic"/>
</dbReference>
<evidence type="ECO:0000256" key="9">
    <source>
        <dbReference type="ARBA" id="ARBA00050665"/>
    </source>
</evidence>
<dbReference type="PROSITE" id="PS51787">
    <property type="entry name" value="LON_N"/>
    <property type="match status" value="1"/>
</dbReference>
<feature type="domain" description="Lon proteolytic" evidence="17">
    <location>
        <begin position="567"/>
        <end position="748"/>
    </location>
</feature>
<evidence type="ECO:0000259" key="17">
    <source>
        <dbReference type="PROSITE" id="PS51786"/>
    </source>
</evidence>
<keyword evidence="20" id="KW-1185">Reference proteome</keyword>
<dbReference type="GO" id="GO:0043565">
    <property type="term" value="F:sequence-specific DNA binding"/>
    <property type="evidence" value="ECO:0007669"/>
    <property type="project" value="UniProtKB-UniRule"/>
</dbReference>
<dbReference type="InterPro" id="IPR054594">
    <property type="entry name" value="Lon_lid"/>
</dbReference>
<comment type="function">
    <text evidence="10">ATP-dependent serine protease that mediates the selective degradation of mutant and abnormal proteins as well as certain short-lived regulatory proteins. Required for cellular homeostasis and for survival from DNA damage and developmental changes induced by stress. Degrades polypeptides processively to yield small peptide fragments that are 5 to 10 amino acids long. Binds to DNA in a double-stranded, site-specific manner.</text>
</comment>
<feature type="domain" description="Lon N-terminal" evidence="18">
    <location>
        <begin position="1"/>
        <end position="173"/>
    </location>
</feature>
<dbReference type="InterPro" id="IPR027065">
    <property type="entry name" value="Lon_Prtase"/>
</dbReference>
<feature type="region of interest" description="Disordered" evidence="16">
    <location>
        <begin position="751"/>
        <end position="773"/>
    </location>
</feature>
<dbReference type="SMART" id="SM00382">
    <property type="entry name" value="AAA"/>
    <property type="match status" value="1"/>
</dbReference>
<comment type="induction">
    <text evidence="10">By heat shock.</text>
</comment>
<reference evidence="19 20" key="1">
    <citation type="submission" date="2015-03" db="EMBL/GenBank/DDBJ databases">
        <title>Genome assembly of Sandaracinus amylolyticus DSM 53668.</title>
        <authorList>
            <person name="Sharma G."/>
            <person name="Subramanian S."/>
        </authorList>
    </citation>
    <scope>NUCLEOTIDE SEQUENCE [LARGE SCALE GENOMIC DNA]</scope>
    <source>
        <strain evidence="19 20">DSM 53668</strain>
    </source>
</reference>
<evidence type="ECO:0000256" key="11">
    <source>
        <dbReference type="PIRNR" id="PIRNR001174"/>
    </source>
</evidence>
<dbReference type="InterPro" id="IPR027417">
    <property type="entry name" value="P-loop_NTPase"/>
</dbReference>
<dbReference type="PRINTS" id="PR00830">
    <property type="entry name" value="ENDOLAPTASE"/>
</dbReference>
<proteinExistence type="evidence at transcript level"/>
<dbReference type="PROSITE" id="PS01046">
    <property type="entry name" value="LON_SER"/>
    <property type="match status" value="1"/>
</dbReference>
<keyword evidence="3 10" id="KW-0645">Protease</keyword>
<evidence type="ECO:0000256" key="2">
    <source>
        <dbReference type="ARBA" id="ARBA00022490"/>
    </source>
</evidence>
<dbReference type="Pfam" id="PF00004">
    <property type="entry name" value="AAA"/>
    <property type="match status" value="1"/>
</dbReference>
<dbReference type="PIRSF" id="PIRSF001174">
    <property type="entry name" value="Lon_proteas"/>
    <property type="match status" value="1"/>
</dbReference>
<evidence type="ECO:0000256" key="12">
    <source>
        <dbReference type="PIRSR" id="PIRSR001174-1"/>
    </source>
</evidence>
<dbReference type="InterPro" id="IPR003593">
    <property type="entry name" value="AAA+_ATPase"/>
</dbReference>
<dbReference type="NCBIfam" id="TIGR00763">
    <property type="entry name" value="lon"/>
    <property type="match status" value="1"/>
</dbReference>
<dbReference type="Proteomes" id="UP000034883">
    <property type="component" value="Chromosome"/>
</dbReference>
<evidence type="ECO:0000256" key="13">
    <source>
        <dbReference type="PIRSR" id="PIRSR001174-2"/>
    </source>
</evidence>
<evidence type="ECO:0000313" key="20">
    <source>
        <dbReference type="Proteomes" id="UP000034883"/>
    </source>
</evidence>
<dbReference type="GO" id="GO:0005524">
    <property type="term" value="F:ATP binding"/>
    <property type="evidence" value="ECO:0007669"/>
    <property type="project" value="UniProtKB-UniRule"/>
</dbReference>
<dbReference type="Gene3D" id="3.30.230.10">
    <property type="match status" value="1"/>
</dbReference>
<dbReference type="Gene3D" id="1.10.8.60">
    <property type="match status" value="1"/>
</dbReference>
<dbReference type="SUPFAM" id="SSF88697">
    <property type="entry name" value="PUA domain-like"/>
    <property type="match status" value="1"/>
</dbReference>
<comment type="similarity">
    <text evidence="10 11 14 15">Belongs to the peptidase S16 family.</text>
</comment>
<dbReference type="FunFam" id="3.40.50.300:FF:000021">
    <property type="entry name" value="Lon protease homolog"/>
    <property type="match status" value="1"/>
</dbReference>
<evidence type="ECO:0000256" key="6">
    <source>
        <dbReference type="ARBA" id="ARBA00022825"/>
    </source>
</evidence>
<feature type="active site" evidence="10 12">
    <location>
        <position position="654"/>
    </location>
</feature>
<dbReference type="InterPro" id="IPR003111">
    <property type="entry name" value="Lon_prtase_N"/>
</dbReference>
<evidence type="ECO:0000256" key="5">
    <source>
        <dbReference type="ARBA" id="ARBA00022801"/>
    </source>
</evidence>
<evidence type="ECO:0000256" key="4">
    <source>
        <dbReference type="ARBA" id="ARBA00022741"/>
    </source>
</evidence>
<dbReference type="HAMAP" id="MF_01973">
    <property type="entry name" value="lon_bact"/>
    <property type="match status" value="1"/>
</dbReference>
<evidence type="ECO:0000313" key="19">
    <source>
        <dbReference type="EMBL" id="AKF10601.1"/>
    </source>
</evidence>
<dbReference type="InterPro" id="IPR046336">
    <property type="entry name" value="Lon_prtase_N_sf"/>
</dbReference>
<protein>
    <recommendedName>
        <fullName evidence="10 11">Lon protease</fullName>
        <ecNumber evidence="10 11">3.4.21.53</ecNumber>
    </recommendedName>
    <alternativeName>
        <fullName evidence="10">ATP-dependent protease La</fullName>
    </alternativeName>
</protein>